<gene>
    <name evidence="3" type="ORF">IAD36_00325</name>
</gene>
<dbReference type="GO" id="GO:0000166">
    <property type="term" value="F:nucleotide binding"/>
    <property type="evidence" value="ECO:0007669"/>
    <property type="project" value="InterPro"/>
</dbReference>
<evidence type="ECO:0000259" key="1">
    <source>
        <dbReference type="Pfam" id="PF01408"/>
    </source>
</evidence>
<dbReference type="Pfam" id="PF22725">
    <property type="entry name" value="GFO_IDH_MocA_C3"/>
    <property type="match status" value="2"/>
</dbReference>
<name>A0A9D1IYM6_9FIRM</name>
<evidence type="ECO:0000313" key="4">
    <source>
        <dbReference type="Proteomes" id="UP000824238"/>
    </source>
</evidence>
<sequence length="450" mass="50316">MLRELVQSGEYGRMLDAQFLRLSACPRWSKSGWLFRREQSGHIPFDLHIHDLDLILSLWGEPESVSCTSTGREGLDYREHYRFSYVFPGGATVSAEAAWYNADIPFTATWRVYFESAVAVFDGEKVTVYAFDREQRVISTEEMLAASKFCPEFTLDTVYSRSAEKARAFAEKWGAPHWTDSLEALAASESVDAVYIASPNALHCEQTLLMLRGGKHVLCEKPIARCAVELETMLSAAQERGLVLLQAMRSAFLPTIPLLREEIARIGPVRRARFSYCQYSSRYDKFKNGIIENAFDPRLGNGALMDIGAYCVNLMVLLFGAPRAVTAKAVFLPGSIDAIGTAICEYDGFHAELEYSKVDQSDCISEISGESGSLRFWPTAAPLNVVSVRKGKILELASDPCGEYDMRYELERFVLLTRGGDAGEWTECTRIAAGVMDEIRRQCGIDFTIH</sequence>
<dbReference type="Pfam" id="PF01408">
    <property type="entry name" value="GFO_IDH_MocA"/>
    <property type="match status" value="1"/>
</dbReference>
<reference evidence="3" key="2">
    <citation type="journal article" date="2021" name="PeerJ">
        <title>Extensive microbial diversity within the chicken gut microbiome revealed by metagenomics and culture.</title>
        <authorList>
            <person name="Gilroy R."/>
            <person name="Ravi A."/>
            <person name="Getino M."/>
            <person name="Pursley I."/>
            <person name="Horton D.L."/>
            <person name="Alikhan N.F."/>
            <person name="Baker D."/>
            <person name="Gharbi K."/>
            <person name="Hall N."/>
            <person name="Watson M."/>
            <person name="Adriaenssens E.M."/>
            <person name="Foster-Nyarko E."/>
            <person name="Jarju S."/>
            <person name="Secka A."/>
            <person name="Antonio M."/>
            <person name="Oren A."/>
            <person name="Chaudhuri R.R."/>
            <person name="La Ragione R."/>
            <person name="Hildebrand F."/>
            <person name="Pallen M.J."/>
        </authorList>
    </citation>
    <scope>NUCLEOTIDE SEQUENCE</scope>
    <source>
        <strain evidence="3">ChiGjej3B3-7149</strain>
    </source>
</reference>
<dbReference type="InterPro" id="IPR055170">
    <property type="entry name" value="GFO_IDH_MocA-like_dom"/>
</dbReference>
<comment type="caution">
    <text evidence="3">The sequence shown here is derived from an EMBL/GenBank/DDBJ whole genome shotgun (WGS) entry which is preliminary data.</text>
</comment>
<feature type="domain" description="GFO/IDH/MocA-like oxidoreductase" evidence="2">
    <location>
        <begin position="265"/>
        <end position="375"/>
    </location>
</feature>
<dbReference type="AlphaFoldDB" id="A0A9D1IYM6"/>
<dbReference type="PANTHER" id="PTHR43054">
    <property type="match status" value="1"/>
</dbReference>
<evidence type="ECO:0000259" key="2">
    <source>
        <dbReference type="Pfam" id="PF22725"/>
    </source>
</evidence>
<dbReference type="SUPFAM" id="SSF51735">
    <property type="entry name" value="NAD(P)-binding Rossmann-fold domains"/>
    <property type="match status" value="1"/>
</dbReference>
<dbReference type="EMBL" id="DVHH01000008">
    <property type="protein sequence ID" value="HIR54039.1"/>
    <property type="molecule type" value="Genomic_DNA"/>
</dbReference>
<dbReference type="PANTHER" id="PTHR43054:SF1">
    <property type="entry name" value="SCYLLO-INOSITOL 2-DEHYDROGENASE (NADP(+)) IOLU"/>
    <property type="match status" value="1"/>
</dbReference>
<dbReference type="Proteomes" id="UP000824238">
    <property type="component" value="Unassembled WGS sequence"/>
</dbReference>
<accession>A0A9D1IYM6</accession>
<feature type="domain" description="Gfo/Idh/MocA-like oxidoreductase N-terminal" evidence="1">
    <location>
        <begin position="140"/>
        <end position="244"/>
    </location>
</feature>
<organism evidence="3 4">
    <name type="scientific">Candidatus Scatomorpha intestinigallinarum</name>
    <dbReference type="NCBI Taxonomy" id="2840923"/>
    <lineage>
        <taxon>Bacteria</taxon>
        <taxon>Bacillati</taxon>
        <taxon>Bacillota</taxon>
        <taxon>Clostridia</taxon>
        <taxon>Eubacteriales</taxon>
        <taxon>Candidatus Scatomorpha</taxon>
    </lineage>
</organism>
<dbReference type="Gene3D" id="3.40.50.720">
    <property type="entry name" value="NAD(P)-binding Rossmann-like Domain"/>
    <property type="match status" value="1"/>
</dbReference>
<dbReference type="InterPro" id="IPR036291">
    <property type="entry name" value="NAD(P)-bd_dom_sf"/>
</dbReference>
<evidence type="ECO:0000313" key="3">
    <source>
        <dbReference type="EMBL" id="HIR54039.1"/>
    </source>
</evidence>
<feature type="domain" description="GFO/IDH/MocA-like oxidoreductase" evidence="2">
    <location>
        <begin position="2"/>
        <end position="113"/>
    </location>
</feature>
<protein>
    <submittedName>
        <fullName evidence="3">Gfo/Idh/MocA family oxidoreductase</fullName>
    </submittedName>
</protein>
<dbReference type="Gene3D" id="3.30.360.10">
    <property type="entry name" value="Dihydrodipicolinate Reductase, domain 2"/>
    <property type="match status" value="2"/>
</dbReference>
<proteinExistence type="predicted"/>
<reference evidence="3" key="1">
    <citation type="submission" date="2020-10" db="EMBL/GenBank/DDBJ databases">
        <authorList>
            <person name="Gilroy R."/>
        </authorList>
    </citation>
    <scope>NUCLEOTIDE SEQUENCE</scope>
    <source>
        <strain evidence="3">ChiGjej3B3-7149</strain>
    </source>
</reference>
<dbReference type="SUPFAM" id="SSF55347">
    <property type="entry name" value="Glyceraldehyde-3-phosphate dehydrogenase-like, C-terminal domain"/>
    <property type="match status" value="2"/>
</dbReference>
<dbReference type="InterPro" id="IPR000683">
    <property type="entry name" value="Gfo/Idh/MocA-like_OxRdtase_N"/>
</dbReference>